<evidence type="ECO:0000313" key="4">
    <source>
        <dbReference type="EMBL" id="SDG63495.1"/>
    </source>
</evidence>
<name>A0A1G7VUJ2_9HYPH</name>
<dbReference type="InterPro" id="IPR001677">
    <property type="entry name" value="TbpB_B_D"/>
</dbReference>
<dbReference type="Pfam" id="PF01298">
    <property type="entry name" value="TbpB_B_D"/>
    <property type="match status" value="1"/>
</dbReference>
<dbReference type="PROSITE" id="PS51257">
    <property type="entry name" value="PROKAR_LIPOPROTEIN"/>
    <property type="match status" value="1"/>
</dbReference>
<evidence type="ECO:0000313" key="5">
    <source>
        <dbReference type="Proteomes" id="UP000199495"/>
    </source>
</evidence>
<keyword evidence="5" id="KW-1185">Reference proteome</keyword>
<evidence type="ECO:0000259" key="3">
    <source>
        <dbReference type="Pfam" id="PF01298"/>
    </source>
</evidence>
<dbReference type="STRING" id="440168.SAMN04487974_1058"/>
<evidence type="ECO:0000256" key="2">
    <source>
        <dbReference type="SAM" id="SignalP"/>
    </source>
</evidence>
<organism evidence="4 5">
    <name type="scientific">Pelagibacterium luteolum</name>
    <dbReference type="NCBI Taxonomy" id="440168"/>
    <lineage>
        <taxon>Bacteria</taxon>
        <taxon>Pseudomonadati</taxon>
        <taxon>Pseudomonadota</taxon>
        <taxon>Alphaproteobacteria</taxon>
        <taxon>Hyphomicrobiales</taxon>
        <taxon>Devosiaceae</taxon>
        <taxon>Pelagibacterium</taxon>
    </lineage>
</organism>
<feature type="region of interest" description="Disordered" evidence="1">
    <location>
        <begin position="21"/>
        <end position="61"/>
    </location>
</feature>
<feature type="compositionally biased region" description="Polar residues" evidence="1">
    <location>
        <begin position="36"/>
        <end position="45"/>
    </location>
</feature>
<sequence length="250" mass="25105">MGTKFFTFSALTAALLVSGCSSTSPGPGPAPQPSPLTYSALQMQNGSSSTRTGTGTISGSPQNATVEVAGATYNFNRSTGPDTSYRGVDAYAYPTSSNNDGAILYVGDHTQAALIADNTVNQQAVVVLNGNRTSASSMPTQTAVYDGLWSLSRSTGGTSAAGQFAAGVNFDSRTYSMDLYDSNTLVGGGSGVVRGTGFTGDLQTFANSGFASDNGVDGQFYGPGAAEMGGLISGQSGNAATAGALVGTKR</sequence>
<feature type="signal peptide" evidence="2">
    <location>
        <begin position="1"/>
        <end position="23"/>
    </location>
</feature>
<dbReference type="Gene3D" id="2.40.160.90">
    <property type="match status" value="1"/>
</dbReference>
<dbReference type="SUPFAM" id="SSF56925">
    <property type="entry name" value="OMPA-like"/>
    <property type="match status" value="1"/>
</dbReference>
<feature type="domain" description="Transferrin-binding protein B C-lobe/N-lobe beta-barrel" evidence="3">
    <location>
        <begin position="138"/>
        <end position="246"/>
    </location>
</feature>
<evidence type="ECO:0000256" key="1">
    <source>
        <dbReference type="SAM" id="MobiDB-lite"/>
    </source>
</evidence>
<feature type="compositionally biased region" description="Low complexity" evidence="1">
    <location>
        <begin position="46"/>
        <end position="60"/>
    </location>
</feature>
<dbReference type="InterPro" id="IPR011250">
    <property type="entry name" value="OMP/PagP_B-barrel"/>
</dbReference>
<reference evidence="4 5" key="1">
    <citation type="submission" date="2016-10" db="EMBL/GenBank/DDBJ databases">
        <authorList>
            <person name="de Groot N.N."/>
        </authorList>
    </citation>
    <scope>NUCLEOTIDE SEQUENCE [LARGE SCALE GENOMIC DNA]</scope>
    <source>
        <strain evidence="4 5">CGMCC 1.10267</strain>
    </source>
</reference>
<accession>A0A1G7VUJ2</accession>
<dbReference type="AlphaFoldDB" id="A0A1G7VUJ2"/>
<keyword evidence="2" id="KW-0732">Signal</keyword>
<gene>
    <name evidence="4" type="ORF">SAMN04487974_1058</name>
</gene>
<dbReference type="Proteomes" id="UP000199495">
    <property type="component" value="Unassembled WGS sequence"/>
</dbReference>
<protein>
    <submittedName>
        <fullName evidence="4">Transferrin binding protein-like solute binding protein</fullName>
    </submittedName>
</protein>
<dbReference type="OrthoDB" id="7529687at2"/>
<feature type="chain" id="PRO_5011517831" evidence="2">
    <location>
        <begin position="24"/>
        <end position="250"/>
    </location>
</feature>
<dbReference type="EMBL" id="FNCS01000005">
    <property type="protein sequence ID" value="SDG63495.1"/>
    <property type="molecule type" value="Genomic_DNA"/>
</dbReference>
<dbReference type="RefSeq" id="WP_090595729.1">
    <property type="nucleotide sequence ID" value="NZ_FNCS01000005.1"/>
</dbReference>
<proteinExistence type="predicted"/>